<evidence type="ECO:0000259" key="1">
    <source>
        <dbReference type="SMART" id="SM00382"/>
    </source>
</evidence>
<dbReference type="Pfam" id="PF13401">
    <property type="entry name" value="AAA_22"/>
    <property type="match status" value="1"/>
</dbReference>
<name>A0A4Y7RPS2_9FIRM</name>
<evidence type="ECO:0000313" key="2">
    <source>
        <dbReference type="EMBL" id="TEB10796.1"/>
    </source>
</evidence>
<dbReference type="InterPro" id="IPR052026">
    <property type="entry name" value="ExeA_AAA_ATPase_DNA-bind"/>
</dbReference>
<dbReference type="Gene3D" id="3.40.50.300">
    <property type="entry name" value="P-loop containing nucleotide triphosphate hydrolases"/>
    <property type="match status" value="1"/>
</dbReference>
<protein>
    <recommendedName>
        <fullName evidence="1">AAA+ ATPase domain-containing protein</fullName>
    </recommendedName>
</protein>
<dbReference type="InterPro" id="IPR049945">
    <property type="entry name" value="AAA_22"/>
</dbReference>
<keyword evidence="3" id="KW-1185">Reference proteome</keyword>
<dbReference type="CDD" id="cd00009">
    <property type="entry name" value="AAA"/>
    <property type="match status" value="1"/>
</dbReference>
<comment type="caution">
    <text evidence="2">The sequence shown here is derived from an EMBL/GenBank/DDBJ whole genome shotgun (WGS) entry which is preliminary data.</text>
</comment>
<dbReference type="SUPFAM" id="SSF52540">
    <property type="entry name" value="P-loop containing nucleoside triphosphate hydrolases"/>
    <property type="match status" value="1"/>
</dbReference>
<gene>
    <name evidence="2" type="ORF">Pmgp_02111</name>
</gene>
<dbReference type="PANTHER" id="PTHR35894:SF1">
    <property type="entry name" value="PHOSPHORIBULOKINASE _ URIDINE KINASE FAMILY"/>
    <property type="match status" value="1"/>
</dbReference>
<dbReference type="Proteomes" id="UP000297597">
    <property type="component" value="Unassembled WGS sequence"/>
</dbReference>
<dbReference type="RefSeq" id="WP_134213954.1">
    <property type="nucleotide sequence ID" value="NZ_QFFZ01000021.1"/>
</dbReference>
<dbReference type="InterPro" id="IPR027417">
    <property type="entry name" value="P-loop_NTPase"/>
</dbReference>
<dbReference type="OrthoDB" id="9815896at2"/>
<organism evidence="2 3">
    <name type="scientific">Pelotomaculum propionicicum</name>
    <dbReference type="NCBI Taxonomy" id="258475"/>
    <lineage>
        <taxon>Bacteria</taxon>
        <taxon>Bacillati</taxon>
        <taxon>Bacillota</taxon>
        <taxon>Clostridia</taxon>
        <taxon>Eubacteriales</taxon>
        <taxon>Desulfotomaculaceae</taxon>
        <taxon>Pelotomaculum</taxon>
    </lineage>
</organism>
<dbReference type="EMBL" id="QFFZ01000021">
    <property type="protein sequence ID" value="TEB10796.1"/>
    <property type="molecule type" value="Genomic_DNA"/>
</dbReference>
<dbReference type="SMART" id="SM00382">
    <property type="entry name" value="AAA"/>
    <property type="match status" value="1"/>
</dbReference>
<dbReference type="GO" id="GO:0016887">
    <property type="term" value="F:ATP hydrolysis activity"/>
    <property type="evidence" value="ECO:0007669"/>
    <property type="project" value="InterPro"/>
</dbReference>
<accession>A0A4Y7RPS2</accession>
<dbReference type="InterPro" id="IPR003593">
    <property type="entry name" value="AAA+_ATPase"/>
</dbReference>
<dbReference type="AlphaFoldDB" id="A0A4Y7RPS2"/>
<reference evidence="2 3" key="1">
    <citation type="journal article" date="2018" name="Environ. Microbiol.">
        <title>Novel energy conservation strategies and behaviour of Pelotomaculum schinkii driving syntrophic propionate catabolism.</title>
        <authorList>
            <person name="Hidalgo-Ahumada C.A.P."/>
            <person name="Nobu M.K."/>
            <person name="Narihiro T."/>
            <person name="Tamaki H."/>
            <person name="Liu W.T."/>
            <person name="Kamagata Y."/>
            <person name="Stams A.J.M."/>
            <person name="Imachi H."/>
            <person name="Sousa D.Z."/>
        </authorList>
    </citation>
    <scope>NUCLEOTIDE SEQUENCE [LARGE SCALE GENOMIC DNA]</scope>
    <source>
        <strain evidence="2 3">MGP</strain>
    </source>
</reference>
<dbReference type="PANTHER" id="PTHR35894">
    <property type="entry name" value="GENERAL SECRETION PATHWAY PROTEIN A-RELATED"/>
    <property type="match status" value="1"/>
</dbReference>
<feature type="domain" description="AAA+ ATPase" evidence="1">
    <location>
        <begin position="41"/>
        <end position="183"/>
    </location>
</feature>
<proteinExistence type="predicted"/>
<evidence type="ECO:0000313" key="3">
    <source>
        <dbReference type="Proteomes" id="UP000297597"/>
    </source>
</evidence>
<sequence length="265" mass="30135">MFEKHFDFTQTPFGKDIPTSALFSSRAYRELTEKLRYAVERAQMMCLTGDIGAGKSTAIRAVAQQLSSALFKFIYVPNPVMAIREMYRDLLRELQIDPPWATSEARRRLRETFCSLRQEGQIPVLVIDEAHCLSPSVLEELRMLTNFEMDAYPVFSLILSGHPELSRTLARRGNEALAQRLTLRYHLIGLDREETKAYVAHHTKLAGVVRPVFTEDAVVHLFQFSQGIPRRINALALRGLEIAYLQGVQTVDGNIMELATSETIY</sequence>